<dbReference type="AlphaFoldDB" id="A0A7K0DR32"/>
<keyword evidence="2" id="KW-0805">Transcription regulation</keyword>
<evidence type="ECO:0000313" key="6">
    <source>
        <dbReference type="Proteomes" id="UP000431401"/>
    </source>
</evidence>
<reference evidence="5 6" key="1">
    <citation type="submission" date="2019-10" db="EMBL/GenBank/DDBJ databases">
        <title>Nocardia macrotermitis sp. nov. and Nocardia aurantia sp. nov., isolated from the gut of fungus growing-termite Macrotermes natalensis.</title>
        <authorList>
            <person name="Benndorf R."/>
            <person name="Schwitalla J."/>
            <person name="Martin K."/>
            <person name="De Beer W."/>
            <person name="Kaster A.-K."/>
            <person name="Vollmers J."/>
            <person name="Poulsen M."/>
            <person name="Beemelmanns C."/>
        </authorList>
    </citation>
    <scope>NUCLEOTIDE SEQUENCE [LARGE SCALE GENOMIC DNA]</scope>
    <source>
        <strain evidence="5 6">RB56</strain>
    </source>
</reference>
<dbReference type="InterPro" id="IPR036388">
    <property type="entry name" value="WH-like_DNA-bd_sf"/>
</dbReference>
<protein>
    <recommendedName>
        <fullName evidence="7">CopY family transcriptional regulator</fullName>
    </recommendedName>
</protein>
<dbReference type="Proteomes" id="UP000431401">
    <property type="component" value="Unassembled WGS sequence"/>
</dbReference>
<dbReference type="EMBL" id="WEGI01000007">
    <property type="protein sequence ID" value="MQY27822.1"/>
    <property type="molecule type" value="Genomic_DNA"/>
</dbReference>
<comment type="caution">
    <text evidence="5">The sequence shown here is derived from an EMBL/GenBank/DDBJ whole genome shotgun (WGS) entry which is preliminary data.</text>
</comment>
<evidence type="ECO:0000256" key="2">
    <source>
        <dbReference type="ARBA" id="ARBA00023015"/>
    </source>
</evidence>
<evidence type="ECO:0008006" key="7">
    <source>
        <dbReference type="Google" id="ProtNLM"/>
    </source>
</evidence>
<dbReference type="InterPro" id="IPR005650">
    <property type="entry name" value="BlaI_family"/>
</dbReference>
<proteinExistence type="inferred from homology"/>
<keyword evidence="4" id="KW-0804">Transcription</keyword>
<evidence type="ECO:0000256" key="1">
    <source>
        <dbReference type="ARBA" id="ARBA00011046"/>
    </source>
</evidence>
<organism evidence="5 6">
    <name type="scientific">Nocardia aurantia</name>
    <dbReference type="NCBI Taxonomy" id="2585199"/>
    <lineage>
        <taxon>Bacteria</taxon>
        <taxon>Bacillati</taxon>
        <taxon>Actinomycetota</taxon>
        <taxon>Actinomycetes</taxon>
        <taxon>Mycobacteriales</taxon>
        <taxon>Nocardiaceae</taxon>
        <taxon>Nocardia</taxon>
    </lineage>
</organism>
<dbReference type="InterPro" id="IPR036390">
    <property type="entry name" value="WH_DNA-bd_sf"/>
</dbReference>
<sequence>MRQGNDDAPPGAGRGRRRSGELSGLILAVLRTAGGELTPGEVCERLGTAGAPELAYTTVVTILSRLQSRGLLERRRVGRAYAYRAVADPARLAAGRMRRMLDAEHDRDAVLASFVRDLSADDERLLRELLGTDLADSCDLAGDSPSEGAN</sequence>
<accession>A0A7K0DR32</accession>
<keyword evidence="3" id="KW-0238">DNA-binding</keyword>
<comment type="similarity">
    <text evidence="1">Belongs to the BlaI transcriptional regulatory family.</text>
</comment>
<gene>
    <name evidence="5" type="ORF">NRB56_34050</name>
</gene>
<name>A0A7K0DR32_9NOCA</name>
<dbReference type="GO" id="GO:0003677">
    <property type="term" value="F:DNA binding"/>
    <property type="evidence" value="ECO:0007669"/>
    <property type="project" value="UniProtKB-KW"/>
</dbReference>
<dbReference type="SUPFAM" id="SSF46785">
    <property type="entry name" value="Winged helix' DNA-binding domain"/>
    <property type="match status" value="1"/>
</dbReference>
<evidence type="ECO:0000256" key="3">
    <source>
        <dbReference type="ARBA" id="ARBA00023125"/>
    </source>
</evidence>
<dbReference type="Gene3D" id="1.10.10.10">
    <property type="entry name" value="Winged helix-like DNA-binding domain superfamily/Winged helix DNA-binding domain"/>
    <property type="match status" value="1"/>
</dbReference>
<evidence type="ECO:0000313" key="5">
    <source>
        <dbReference type="EMBL" id="MQY27822.1"/>
    </source>
</evidence>
<dbReference type="RefSeq" id="WP_319943097.1">
    <property type="nucleotide sequence ID" value="NZ_WEGI01000007.1"/>
</dbReference>
<dbReference type="GO" id="GO:0045892">
    <property type="term" value="P:negative regulation of DNA-templated transcription"/>
    <property type="evidence" value="ECO:0007669"/>
    <property type="project" value="InterPro"/>
</dbReference>
<keyword evidence="6" id="KW-1185">Reference proteome</keyword>
<evidence type="ECO:0000256" key="4">
    <source>
        <dbReference type="ARBA" id="ARBA00023163"/>
    </source>
</evidence>
<dbReference type="Pfam" id="PF03965">
    <property type="entry name" value="Penicillinase_R"/>
    <property type="match status" value="1"/>
</dbReference>